<comment type="caution">
    <text evidence="2">The sequence shown here is derived from an EMBL/GenBank/DDBJ whole genome shotgun (WGS) entry which is preliminary data.</text>
</comment>
<dbReference type="SUPFAM" id="SSF52009">
    <property type="entry name" value="Phosphohistidine domain"/>
    <property type="match status" value="1"/>
</dbReference>
<gene>
    <name evidence="2" type="ORF">F3N42_02350</name>
</gene>
<dbReference type="GO" id="GO:0016772">
    <property type="term" value="F:transferase activity, transferring phosphorus-containing groups"/>
    <property type="evidence" value="ECO:0007669"/>
    <property type="project" value="InterPro"/>
</dbReference>
<proteinExistence type="predicted"/>
<protein>
    <recommendedName>
        <fullName evidence="1">PEP-utilising enzyme mobile domain-containing protein</fullName>
    </recommendedName>
</protein>
<dbReference type="InterPro" id="IPR036637">
    <property type="entry name" value="Phosphohistidine_dom_sf"/>
</dbReference>
<name>A0A5N0TE14_9GAMM</name>
<accession>A0A5N0TE14</accession>
<dbReference type="Proteomes" id="UP000325372">
    <property type="component" value="Unassembled WGS sequence"/>
</dbReference>
<dbReference type="InterPro" id="IPR008279">
    <property type="entry name" value="PEP-util_enz_mobile_dom"/>
</dbReference>
<evidence type="ECO:0000313" key="3">
    <source>
        <dbReference type="Proteomes" id="UP000325372"/>
    </source>
</evidence>
<feature type="domain" description="PEP-utilising enzyme mobile" evidence="1">
    <location>
        <begin position="715"/>
        <end position="783"/>
    </location>
</feature>
<dbReference type="SUPFAM" id="SSF56059">
    <property type="entry name" value="Glutathione synthetase ATP-binding domain-like"/>
    <property type="match status" value="1"/>
</dbReference>
<evidence type="ECO:0000313" key="2">
    <source>
        <dbReference type="EMBL" id="KAA9133220.1"/>
    </source>
</evidence>
<dbReference type="NCBIfam" id="NF004508">
    <property type="entry name" value="PRK05849.1"/>
    <property type="match status" value="1"/>
</dbReference>
<evidence type="ECO:0000259" key="1">
    <source>
        <dbReference type="Pfam" id="PF00391"/>
    </source>
</evidence>
<organism evidence="2 3">
    <name type="scientific">Marinihelvus fidelis</name>
    <dbReference type="NCBI Taxonomy" id="2613842"/>
    <lineage>
        <taxon>Bacteria</taxon>
        <taxon>Pseudomonadati</taxon>
        <taxon>Pseudomonadota</taxon>
        <taxon>Gammaproteobacteria</taxon>
        <taxon>Chromatiales</taxon>
        <taxon>Wenzhouxiangellaceae</taxon>
        <taxon>Marinihelvus</taxon>
    </lineage>
</organism>
<dbReference type="Pfam" id="PF00391">
    <property type="entry name" value="PEP-utilizers"/>
    <property type="match status" value="1"/>
</dbReference>
<sequence length="806" mass="89100">MVPYQRQPVLRCLFDSRNGARTLSHWGKAQLLKRLKGKINTATVLESHDLDQATFQNGFGDWWLQSPEWLKQHPLAVRSDHDDEGAQAAQNAGRFLSVLSVPPCPDSVREAAANVFASYDRPRLEQRLFVQPMASDVRWSGVITSRSRSSGAPYFVVHESPGSDTGQVTRGSAGESQVTYIARQATGRRPLTTRHASLVRMIEEMEDFLGHDRLELEFVTRRKGLPTLLQARKLDCPSFEADEPFVTGLHALAREARAWWTNREDDAPGPVFSVMADWNPAEIIGRNPKPLATSLYRKLITDFEWAQSRADLGYHMPARHDLLRTLGNTPYIDVDLSFQSLTPAGIRAETRHKLTRSWIEQLKQQPSLHDAVELQIAETCFTVGTPARKSTFRQAGLNAEETEAFCRELKLLTQRIMNPEGTFWHDLEALSRRLGAVTEAPIKSGDAVIPALVKECKQVARLFGRLARSAFIGVAQLDALVACGAVRENNRPMFFRAGHTTTGPQSHRETATPGEEQLHRTNGHSLDHLRPGTYDIERHCYRDRKERVFSAPAPTPKAEDALACVNTPAIQQALDDAGMGIAAADMVAFIVKSIAAREDGKFLYSYYLSQLIEAIAGAGEHAGVSREQLSMLELSQLMPLTDAPVGTLHALGQVADQRRKAFDQSGAYVLPDLLVSPDEVFAHTQVQPEGHYFGQGVISGETLVINDARPGRLRGRIVVLEAADPGYEFLFGSEIAALVTCYGGVNSHMAVRCQESGTPGVLGIGSDRFRRLLTAQQVTIDFDSRRLEICSRQAGSSAVRSQNLST</sequence>
<dbReference type="EMBL" id="VYXP01000002">
    <property type="protein sequence ID" value="KAA9133220.1"/>
    <property type="molecule type" value="Genomic_DNA"/>
</dbReference>
<keyword evidence="3" id="KW-1185">Reference proteome</keyword>
<dbReference type="Gene3D" id="3.50.30.10">
    <property type="entry name" value="Phosphohistidine domain"/>
    <property type="match status" value="1"/>
</dbReference>
<dbReference type="AlphaFoldDB" id="A0A5N0TE14"/>
<reference evidence="2 3" key="1">
    <citation type="submission" date="2019-09" db="EMBL/GenBank/DDBJ databases">
        <title>Wenzhouxiangella sp. Genome sequencing and assembly.</title>
        <authorList>
            <person name="Zhang R."/>
        </authorList>
    </citation>
    <scope>NUCLEOTIDE SEQUENCE [LARGE SCALE GENOMIC DNA]</scope>
    <source>
        <strain evidence="2 3">W260</strain>
    </source>
</reference>